<dbReference type="PANTHER" id="PTHR43304:SF1">
    <property type="entry name" value="PAC DOMAIN-CONTAINING PROTEIN"/>
    <property type="match status" value="1"/>
</dbReference>
<dbReference type="EMBL" id="FXTN01000004">
    <property type="protein sequence ID" value="SMO62413.1"/>
    <property type="molecule type" value="Genomic_DNA"/>
</dbReference>
<dbReference type="RefSeq" id="WP_142527865.1">
    <property type="nucleotide sequence ID" value="NZ_CBCSJO010000001.1"/>
</dbReference>
<dbReference type="PROSITE" id="PS50113">
    <property type="entry name" value="PAC"/>
    <property type="match status" value="2"/>
</dbReference>
<keyword evidence="9" id="KW-1185">Reference proteome</keyword>
<dbReference type="Pfam" id="PF13426">
    <property type="entry name" value="PAS_9"/>
    <property type="match status" value="1"/>
</dbReference>
<dbReference type="SMART" id="SM00086">
    <property type="entry name" value="PAC"/>
    <property type="match status" value="3"/>
</dbReference>
<dbReference type="NCBIfam" id="TIGR00229">
    <property type="entry name" value="sensory_box"/>
    <property type="match status" value="3"/>
</dbReference>
<dbReference type="CDD" id="cd00082">
    <property type="entry name" value="HisKA"/>
    <property type="match status" value="1"/>
</dbReference>
<feature type="domain" description="PAS" evidence="6">
    <location>
        <begin position="320"/>
        <end position="390"/>
    </location>
</feature>
<keyword evidence="4" id="KW-0808">Transferase</keyword>
<dbReference type="InterPro" id="IPR000014">
    <property type="entry name" value="PAS"/>
</dbReference>
<dbReference type="PROSITE" id="PS50112">
    <property type="entry name" value="PAS"/>
    <property type="match status" value="4"/>
</dbReference>
<dbReference type="InterPro" id="IPR001610">
    <property type="entry name" value="PAC"/>
</dbReference>
<name>A0A521CSI0_9SPHI</name>
<feature type="domain" description="PAS" evidence="6">
    <location>
        <begin position="17"/>
        <end position="92"/>
    </location>
</feature>
<dbReference type="InterPro" id="IPR003661">
    <property type="entry name" value="HisK_dim/P_dom"/>
</dbReference>
<evidence type="ECO:0000313" key="9">
    <source>
        <dbReference type="Proteomes" id="UP000320300"/>
    </source>
</evidence>
<dbReference type="GO" id="GO:0000155">
    <property type="term" value="F:phosphorelay sensor kinase activity"/>
    <property type="evidence" value="ECO:0007669"/>
    <property type="project" value="InterPro"/>
</dbReference>
<keyword evidence="3" id="KW-0597">Phosphoprotein</keyword>
<dbReference type="InterPro" id="IPR013656">
    <property type="entry name" value="PAS_4"/>
</dbReference>
<dbReference type="SMART" id="SM00091">
    <property type="entry name" value="PAS"/>
    <property type="match status" value="4"/>
</dbReference>
<sequence>MALDVNNNTKTEKELSETESLKAVLQFSPVPSFIIDPKGNQFTIISVNNSFLQLAADAAEEFEGKSMADIFKPLDYSAFQNKYAMMKALEQVLFSTMPESLTIFGCELFSGSAAGQPVDFLHCDIYPVLGSDRNVRLIVLHLRETKKELPAGAEPDFTCKERPGAEGIKAAPEILRSTELHAMEYPLLKSVLEQEKERYEDLFNLSPLPQFLYDLDTLLFLDANEAAVEEYGYSREEFLKLSLMDIRPEEDRGLLTEIINTRVVKGKLGNSTVRHMKKNGEMMYVNVQGNSVRYGGKNARLVVVVNLTEKINARKTIERSEQRYKALAQEGSDLIAIISVEGVYHYVNPNSKAIIGVDSDFYIGKNAFDFIHEDDKEMVAEHISLLTNHKRIQLPPFRFEVNNGEYRWIETVMTNMIDEPSVSGIIANSRDVTERIKNDLRVQESIERFNVVSKATSDAVWDWDMKDDKLIWNKGLRGIFGYKVSETDDAWWLERIHKDDVKYVMEQFQSTIKHKRSRLEIEYRFRCSDGHYKNVLDRMFTTYNKAGEPIRMIGSIQDITERTKITREIQEQNDRLKEISWLQSHGVRAPLARVMGLTNLLSSGIIDHGSSEESLRYLLQSATELDNVIRDIIKKTESLQRKK</sequence>
<organism evidence="8 9">
    <name type="scientific">Pedobacter westerhofensis</name>
    <dbReference type="NCBI Taxonomy" id="425512"/>
    <lineage>
        <taxon>Bacteria</taxon>
        <taxon>Pseudomonadati</taxon>
        <taxon>Bacteroidota</taxon>
        <taxon>Sphingobacteriia</taxon>
        <taxon>Sphingobacteriales</taxon>
        <taxon>Sphingobacteriaceae</taxon>
        <taxon>Pedobacter</taxon>
    </lineage>
</organism>
<evidence type="ECO:0000256" key="5">
    <source>
        <dbReference type="ARBA" id="ARBA00022777"/>
    </source>
</evidence>
<accession>A0A521CSI0</accession>
<dbReference type="CDD" id="cd00130">
    <property type="entry name" value="PAS"/>
    <property type="match status" value="3"/>
</dbReference>
<reference evidence="8 9" key="1">
    <citation type="submission" date="2017-05" db="EMBL/GenBank/DDBJ databases">
        <authorList>
            <person name="Varghese N."/>
            <person name="Submissions S."/>
        </authorList>
    </citation>
    <scope>NUCLEOTIDE SEQUENCE [LARGE SCALE GENOMIC DNA]</scope>
    <source>
        <strain evidence="8 9">DSM 19036</strain>
    </source>
</reference>
<dbReference type="OrthoDB" id="6231665at2"/>
<dbReference type="InterPro" id="IPR013655">
    <property type="entry name" value="PAS_fold_3"/>
</dbReference>
<dbReference type="Proteomes" id="UP000320300">
    <property type="component" value="Unassembled WGS sequence"/>
</dbReference>
<dbReference type="Pfam" id="PF08448">
    <property type="entry name" value="PAS_4"/>
    <property type="match status" value="1"/>
</dbReference>
<proteinExistence type="predicted"/>
<feature type="domain" description="PAS" evidence="6">
    <location>
        <begin position="195"/>
        <end position="266"/>
    </location>
</feature>
<evidence type="ECO:0000256" key="3">
    <source>
        <dbReference type="ARBA" id="ARBA00022553"/>
    </source>
</evidence>
<dbReference type="SUPFAM" id="SSF55785">
    <property type="entry name" value="PYP-like sensor domain (PAS domain)"/>
    <property type="match status" value="4"/>
</dbReference>
<dbReference type="InterPro" id="IPR035965">
    <property type="entry name" value="PAS-like_dom_sf"/>
</dbReference>
<dbReference type="InterPro" id="IPR036097">
    <property type="entry name" value="HisK_dim/P_sf"/>
</dbReference>
<feature type="domain" description="PAS" evidence="6">
    <location>
        <begin position="445"/>
        <end position="515"/>
    </location>
</feature>
<dbReference type="AlphaFoldDB" id="A0A521CSI0"/>
<evidence type="ECO:0000256" key="2">
    <source>
        <dbReference type="ARBA" id="ARBA00012438"/>
    </source>
</evidence>
<dbReference type="Gene3D" id="3.30.450.20">
    <property type="entry name" value="PAS domain"/>
    <property type="match status" value="4"/>
</dbReference>
<evidence type="ECO:0000259" key="7">
    <source>
        <dbReference type="PROSITE" id="PS50113"/>
    </source>
</evidence>
<feature type="domain" description="PAC" evidence="7">
    <location>
        <begin position="519"/>
        <end position="571"/>
    </location>
</feature>
<keyword evidence="5" id="KW-0418">Kinase</keyword>
<evidence type="ECO:0000259" key="6">
    <source>
        <dbReference type="PROSITE" id="PS50112"/>
    </source>
</evidence>
<evidence type="ECO:0000256" key="1">
    <source>
        <dbReference type="ARBA" id="ARBA00000085"/>
    </source>
</evidence>
<dbReference type="InterPro" id="IPR000700">
    <property type="entry name" value="PAS-assoc_C"/>
</dbReference>
<evidence type="ECO:0000313" key="8">
    <source>
        <dbReference type="EMBL" id="SMO62413.1"/>
    </source>
</evidence>
<gene>
    <name evidence="8" type="ORF">SAMN06265348_104159</name>
</gene>
<comment type="catalytic activity">
    <reaction evidence="1">
        <text>ATP + protein L-histidine = ADP + protein N-phospho-L-histidine.</text>
        <dbReference type="EC" id="2.7.13.3"/>
    </reaction>
</comment>
<dbReference type="EC" id="2.7.13.3" evidence="2"/>
<protein>
    <recommendedName>
        <fullName evidence="2">histidine kinase</fullName>
        <ecNumber evidence="2">2.7.13.3</ecNumber>
    </recommendedName>
</protein>
<dbReference type="Pfam" id="PF08447">
    <property type="entry name" value="PAS_3"/>
    <property type="match status" value="2"/>
</dbReference>
<dbReference type="InterPro" id="IPR052162">
    <property type="entry name" value="Sensor_kinase/Photoreceptor"/>
</dbReference>
<dbReference type="PANTHER" id="PTHR43304">
    <property type="entry name" value="PHYTOCHROME-LIKE PROTEIN CPH1"/>
    <property type="match status" value="1"/>
</dbReference>
<evidence type="ECO:0000256" key="4">
    <source>
        <dbReference type="ARBA" id="ARBA00022679"/>
    </source>
</evidence>
<dbReference type="SUPFAM" id="SSF47384">
    <property type="entry name" value="Homodimeric domain of signal transducing histidine kinase"/>
    <property type="match status" value="1"/>
</dbReference>
<feature type="domain" description="PAC" evidence="7">
    <location>
        <begin position="393"/>
        <end position="444"/>
    </location>
</feature>